<name>A0A2F0PUP0_SERMA</name>
<dbReference type="Proteomes" id="UP000050489">
    <property type="component" value="Unassembled WGS sequence"/>
</dbReference>
<protein>
    <submittedName>
        <fullName evidence="1">Uncharacterized protein</fullName>
    </submittedName>
</protein>
<dbReference type="EMBL" id="LJEX02000057">
    <property type="protein sequence ID" value="OCO87801.1"/>
    <property type="molecule type" value="Genomic_DNA"/>
</dbReference>
<organism evidence="1 2">
    <name type="scientific">Serratia marcescens</name>
    <dbReference type="NCBI Taxonomy" id="615"/>
    <lineage>
        <taxon>Bacteria</taxon>
        <taxon>Pseudomonadati</taxon>
        <taxon>Pseudomonadota</taxon>
        <taxon>Gammaproteobacteria</taxon>
        <taxon>Enterobacterales</taxon>
        <taxon>Yersiniaceae</taxon>
        <taxon>Serratia</taxon>
    </lineage>
</organism>
<reference evidence="2" key="1">
    <citation type="submission" date="2016-04" db="EMBL/GenBank/DDBJ databases">
        <authorList>
            <person name="Osei Sekyere J."/>
            <person name="Sivertsen A."/>
            <person name="Pedersen A.T."/>
            <person name="Sundsfjord A."/>
        </authorList>
    </citation>
    <scope>NUCLEOTIDE SEQUENCE [LARGE SCALE GENOMIC DNA]</scope>
    <source>
        <strain evidence="2">945174350</strain>
    </source>
</reference>
<evidence type="ECO:0000313" key="2">
    <source>
        <dbReference type="Proteomes" id="UP000050489"/>
    </source>
</evidence>
<sequence length="80" mass="9390">MKPVTKQICGVTVFPLVAVLQQLRRWWSIRGLRIHWADGQGVRRIARERDWQGVLACFNIEQNYSFIRLLAKAEQQRGIL</sequence>
<accession>A0A2F0PUP0</accession>
<gene>
    <name evidence="1" type="ORF">AN695_0212480</name>
</gene>
<evidence type="ECO:0000313" key="1">
    <source>
        <dbReference type="EMBL" id="OCO87801.1"/>
    </source>
</evidence>
<proteinExistence type="predicted"/>
<dbReference type="AlphaFoldDB" id="A0A2F0PUP0"/>
<comment type="caution">
    <text evidence="1">The sequence shown here is derived from an EMBL/GenBank/DDBJ whole genome shotgun (WGS) entry which is preliminary data.</text>
</comment>
<dbReference type="RefSeq" id="WP_055312903.1">
    <property type="nucleotide sequence ID" value="NZ_JAFHIK010000004.1"/>
</dbReference>